<keyword evidence="2" id="KW-1185">Reference proteome</keyword>
<dbReference type="PANTHER" id="PTHR37816:SF1">
    <property type="entry name" value="TOXIN"/>
    <property type="match status" value="1"/>
</dbReference>
<comment type="caution">
    <text evidence="1">The sequence shown here is derived from an EMBL/GenBank/DDBJ whole genome shotgun (WGS) entry which is preliminary data.</text>
</comment>
<dbReference type="EMBL" id="MVFC01000010">
    <property type="protein sequence ID" value="OON79160.1"/>
    <property type="molecule type" value="Genomic_DNA"/>
</dbReference>
<evidence type="ECO:0000313" key="2">
    <source>
        <dbReference type="Proteomes" id="UP000190539"/>
    </source>
</evidence>
<keyword evidence="1" id="KW-0808">Transferase</keyword>
<dbReference type="SUPFAM" id="SSF52540">
    <property type="entry name" value="P-loop containing nucleoside triphosphate hydrolases"/>
    <property type="match status" value="1"/>
</dbReference>
<dbReference type="InterPro" id="IPR052922">
    <property type="entry name" value="Cytidylate_Kinase-2"/>
</dbReference>
<dbReference type="OrthoDB" id="3199600at2"/>
<dbReference type="AlphaFoldDB" id="A0A1V4A9H3"/>
<gene>
    <name evidence="1" type="ORF">B1H18_14340</name>
</gene>
<evidence type="ECO:0000313" key="1">
    <source>
        <dbReference type="EMBL" id="OON79160.1"/>
    </source>
</evidence>
<dbReference type="Gene3D" id="3.40.50.300">
    <property type="entry name" value="P-loop containing nucleotide triphosphate hydrolases"/>
    <property type="match status" value="1"/>
</dbReference>
<dbReference type="RefSeq" id="WP_077968292.1">
    <property type="nucleotide sequence ID" value="NZ_CP045178.1"/>
</dbReference>
<dbReference type="GO" id="GO:0016301">
    <property type="term" value="F:kinase activity"/>
    <property type="evidence" value="ECO:0007669"/>
    <property type="project" value="UniProtKB-KW"/>
</dbReference>
<dbReference type="STRING" id="83656.B1H18_14340"/>
<sequence>MKRILVVGSSGAGKSTLARSLSATLALPYQEMDSLHFDGPGWRVSPTFRTDVERLAASPSWIVDSYGQPAVRESLWTRADTVVWLDYPRWVVMHRVLRRSLRRTLTRARVFGGNRERLREWFSRHHPAWSSWRGHRSRARVIQELTQDARFAPLDVVRLRSPAETAEWLRRCAGEVGSDER</sequence>
<name>A0A1V4A9H3_9ACTN</name>
<protein>
    <submittedName>
        <fullName evidence="1">Adenylate kinase</fullName>
    </submittedName>
</protein>
<reference evidence="1 2" key="1">
    <citation type="submission" date="2017-02" db="EMBL/GenBank/DDBJ databases">
        <title>Draft Genome Sequence of Streptomyces tsukubaensis F601, a Producer of the immunosuppressant tacrolimus FK506.</title>
        <authorList>
            <person name="Zong G."/>
            <person name="Zhong C."/>
            <person name="Fu J."/>
            <person name="Qin R."/>
            <person name="Cao G."/>
        </authorList>
    </citation>
    <scope>NUCLEOTIDE SEQUENCE [LARGE SCALE GENOMIC DNA]</scope>
    <source>
        <strain evidence="1 2">F601</strain>
    </source>
</reference>
<dbReference type="Proteomes" id="UP000190539">
    <property type="component" value="Unassembled WGS sequence"/>
</dbReference>
<dbReference type="PANTHER" id="PTHR37816">
    <property type="entry name" value="YALI0E33011P"/>
    <property type="match status" value="1"/>
</dbReference>
<proteinExistence type="predicted"/>
<keyword evidence="1" id="KW-0418">Kinase</keyword>
<dbReference type="InterPro" id="IPR027417">
    <property type="entry name" value="P-loop_NTPase"/>
</dbReference>
<organism evidence="1 2">
    <name type="scientific">Streptomyces tsukubensis</name>
    <dbReference type="NCBI Taxonomy" id="83656"/>
    <lineage>
        <taxon>Bacteria</taxon>
        <taxon>Bacillati</taxon>
        <taxon>Actinomycetota</taxon>
        <taxon>Actinomycetes</taxon>
        <taxon>Kitasatosporales</taxon>
        <taxon>Streptomycetaceae</taxon>
        <taxon>Streptomyces</taxon>
    </lineage>
</organism>
<accession>A0A1V4A9H3</accession>